<name>A0ABY7GVI6_9BACT</name>
<keyword evidence="1" id="KW-0732">Signal</keyword>
<dbReference type="PROSITE" id="PS51257">
    <property type="entry name" value="PROKAR_LIPOPROTEIN"/>
    <property type="match status" value="1"/>
</dbReference>
<dbReference type="EMBL" id="CP114040">
    <property type="protein sequence ID" value="WAS90986.1"/>
    <property type="molecule type" value="Genomic_DNA"/>
</dbReference>
<proteinExistence type="predicted"/>
<protein>
    <recommendedName>
        <fullName evidence="4">Lipoprotein</fullName>
    </recommendedName>
</protein>
<dbReference type="Proteomes" id="UP001164459">
    <property type="component" value="Chromosome"/>
</dbReference>
<evidence type="ECO:0000313" key="3">
    <source>
        <dbReference type="Proteomes" id="UP001164459"/>
    </source>
</evidence>
<evidence type="ECO:0008006" key="4">
    <source>
        <dbReference type="Google" id="ProtNLM"/>
    </source>
</evidence>
<feature type="signal peptide" evidence="1">
    <location>
        <begin position="1"/>
        <end position="22"/>
    </location>
</feature>
<organism evidence="2 3">
    <name type="scientific">Nannocystis punicea</name>
    <dbReference type="NCBI Taxonomy" id="2995304"/>
    <lineage>
        <taxon>Bacteria</taxon>
        <taxon>Pseudomonadati</taxon>
        <taxon>Myxococcota</taxon>
        <taxon>Polyangia</taxon>
        <taxon>Nannocystales</taxon>
        <taxon>Nannocystaceae</taxon>
        <taxon>Nannocystis</taxon>
    </lineage>
</organism>
<sequence>MLTRAPLFAALALIACSCEAPAPPPASPAPVAAQAREHWLLEPGHHTAVPVTPSLPAELGEVQLRFTQAMAVQQDWLQQYLTELQLPPGARLPYHPNFAITEAEYQKLVHAYENPLFAEGDRHDLEVRIDGDALRFTATGALAPLTQLAIEADGRLRYGELVIDKPERVENLKADFGTWSGFSWRRDASNPSARELDALDFALGRTADRRFLHLSRRRSDGTAMIENIELLAWID</sequence>
<feature type="chain" id="PRO_5046133385" description="Lipoprotein" evidence="1">
    <location>
        <begin position="23"/>
        <end position="235"/>
    </location>
</feature>
<gene>
    <name evidence="2" type="ORF">O0S08_32760</name>
</gene>
<reference evidence="2" key="1">
    <citation type="submission" date="2022-11" db="EMBL/GenBank/DDBJ databases">
        <title>Minimal conservation of predation-associated metabolite biosynthetic gene clusters underscores biosynthetic potential of Myxococcota including descriptions for ten novel species: Archangium lansinium sp. nov., Myxococcus landrumus sp. nov., Nannocystis bai.</title>
        <authorList>
            <person name="Ahearne A."/>
            <person name="Stevens C."/>
            <person name="Dowd S."/>
        </authorList>
    </citation>
    <scope>NUCLEOTIDE SEQUENCE</scope>
    <source>
        <strain evidence="2">Fl3</strain>
    </source>
</reference>
<dbReference type="RefSeq" id="WP_269033325.1">
    <property type="nucleotide sequence ID" value="NZ_CP114040.1"/>
</dbReference>
<keyword evidence="3" id="KW-1185">Reference proteome</keyword>
<evidence type="ECO:0000313" key="2">
    <source>
        <dbReference type="EMBL" id="WAS90986.1"/>
    </source>
</evidence>
<accession>A0ABY7GVI6</accession>
<evidence type="ECO:0000256" key="1">
    <source>
        <dbReference type="SAM" id="SignalP"/>
    </source>
</evidence>